<dbReference type="GO" id="GO:0016774">
    <property type="term" value="F:phosphotransferase activity, carboxyl group as acceptor"/>
    <property type="evidence" value="ECO:0007669"/>
    <property type="project" value="InterPro"/>
</dbReference>
<dbReference type="PIRSF" id="PIRSF007531">
    <property type="entry name" value="CPT"/>
    <property type="match status" value="1"/>
</dbReference>
<protein>
    <submittedName>
        <fullName evidence="7">Chloramphenicol phosphotransferase</fullName>
    </submittedName>
</protein>
<dbReference type="GO" id="GO:0016301">
    <property type="term" value="F:kinase activity"/>
    <property type="evidence" value="ECO:0007669"/>
    <property type="project" value="UniProtKB-KW"/>
</dbReference>
<proteinExistence type="predicted"/>
<feature type="active site" evidence="5">
    <location>
        <position position="37"/>
    </location>
</feature>
<dbReference type="Pfam" id="PF07931">
    <property type="entry name" value="CPT"/>
    <property type="match status" value="1"/>
</dbReference>
<dbReference type="InterPro" id="IPR023865">
    <property type="entry name" value="Aliphatic_acid_kinase_CS"/>
</dbReference>
<dbReference type="PROSITE" id="PS01075">
    <property type="entry name" value="ACETATE_KINASE_1"/>
    <property type="match status" value="1"/>
</dbReference>
<keyword evidence="1 7" id="KW-0808">Transferase</keyword>
<gene>
    <name evidence="7" type="ORF">C1I64_07830</name>
</gene>
<feature type="binding site" evidence="6">
    <location>
        <begin position="10"/>
        <end position="17"/>
    </location>
    <ligand>
        <name>ATP</name>
        <dbReference type="ChEBI" id="CHEBI:30616"/>
    </ligand>
</feature>
<keyword evidence="2" id="KW-0547">Nucleotide-binding</keyword>
<dbReference type="Gene3D" id="3.40.50.300">
    <property type="entry name" value="P-loop containing nucleotide triphosphate hydrolases"/>
    <property type="match status" value="1"/>
</dbReference>
<dbReference type="AlphaFoldDB" id="A0A3T0T0E5"/>
<reference evidence="7 8" key="1">
    <citation type="submission" date="2018-03" db="EMBL/GenBank/DDBJ databases">
        <title>Bacteriophage NCPPB3778 and a type I-E CRISPR drive the evolution of the US Biological Select Agent, Rathayibacter toxicus.</title>
        <authorList>
            <person name="Davis E.W.II."/>
            <person name="Tabima J.F."/>
            <person name="Weisberg A.J."/>
            <person name="Dantas Lopes L."/>
            <person name="Wiseman M.S."/>
            <person name="Wiseman M.S."/>
            <person name="Pupko T."/>
            <person name="Belcher M.S."/>
            <person name="Sechler A.J."/>
            <person name="Tancos M.A."/>
            <person name="Schroeder B.K."/>
            <person name="Murray T.D."/>
            <person name="Luster D.G."/>
            <person name="Schneider W.L."/>
            <person name="Rogers E."/>
            <person name="Andreote F.D."/>
            <person name="Grunwald N.J."/>
            <person name="Putnam M.L."/>
            <person name="Chang J.H."/>
        </authorList>
    </citation>
    <scope>NUCLEOTIDE SEQUENCE [LARGE SCALE GENOMIC DNA]</scope>
    <source>
        <strain evidence="7 8">DSM 15932</strain>
    </source>
</reference>
<evidence type="ECO:0000313" key="8">
    <source>
        <dbReference type="Proteomes" id="UP000285317"/>
    </source>
</evidence>
<evidence type="ECO:0000256" key="2">
    <source>
        <dbReference type="ARBA" id="ARBA00022741"/>
    </source>
</evidence>
<evidence type="ECO:0000256" key="5">
    <source>
        <dbReference type="PIRSR" id="PIRSR007531-1"/>
    </source>
</evidence>
<evidence type="ECO:0000256" key="1">
    <source>
        <dbReference type="ARBA" id="ARBA00022679"/>
    </source>
</evidence>
<keyword evidence="3" id="KW-0418">Kinase</keyword>
<dbReference type="SUPFAM" id="SSF52540">
    <property type="entry name" value="P-loop containing nucleoside triphosphate hydrolases"/>
    <property type="match status" value="1"/>
</dbReference>
<dbReference type="GO" id="GO:0005524">
    <property type="term" value="F:ATP binding"/>
    <property type="evidence" value="ECO:0007669"/>
    <property type="project" value="UniProtKB-KW"/>
</dbReference>
<sequence>MTPDVIVLNGGSSSGKTTIARSLQALLPDPWLSVSIDTLVDALPPDLDGGGEGVSYGDDGAVELGDTFRRLESAWLAGVVATARAGARIVFDDVFLDASESQERLRSHLRGLDVVWVGIRCTPEVATARERAGGDRTTGMAAHQAESVHRGVAYDLEVDSGRSSAMECARRIVEHITALSLRQPTAASGEFDHP</sequence>
<accession>A0A3T0T0E5</accession>
<evidence type="ECO:0000256" key="6">
    <source>
        <dbReference type="PIRSR" id="PIRSR007531-2"/>
    </source>
</evidence>
<dbReference type="Proteomes" id="UP000285317">
    <property type="component" value="Chromosome"/>
</dbReference>
<dbReference type="InterPro" id="IPR027417">
    <property type="entry name" value="P-loop_NTPase"/>
</dbReference>
<evidence type="ECO:0000256" key="4">
    <source>
        <dbReference type="ARBA" id="ARBA00022840"/>
    </source>
</evidence>
<organism evidence="7 8">
    <name type="scientific">Rathayibacter festucae DSM 15932</name>
    <dbReference type="NCBI Taxonomy" id="1328866"/>
    <lineage>
        <taxon>Bacteria</taxon>
        <taxon>Bacillati</taxon>
        <taxon>Actinomycetota</taxon>
        <taxon>Actinomycetes</taxon>
        <taxon>Micrococcales</taxon>
        <taxon>Microbacteriaceae</taxon>
        <taxon>Rathayibacter</taxon>
    </lineage>
</organism>
<dbReference type="RefSeq" id="WP_127886842.1">
    <property type="nucleotide sequence ID" value="NZ_CP028137.1"/>
</dbReference>
<name>A0A3T0T0E5_9MICO</name>
<dbReference type="KEGG" id="rfs:C1I64_07830"/>
<evidence type="ECO:0000313" key="7">
    <source>
        <dbReference type="EMBL" id="AZZ51972.1"/>
    </source>
</evidence>
<evidence type="ECO:0000256" key="3">
    <source>
        <dbReference type="ARBA" id="ARBA00022777"/>
    </source>
</evidence>
<dbReference type="InterPro" id="IPR012853">
    <property type="entry name" value="CPT"/>
</dbReference>
<keyword evidence="4" id="KW-0067">ATP-binding</keyword>
<dbReference type="EMBL" id="CP028137">
    <property type="protein sequence ID" value="AZZ51972.1"/>
    <property type="molecule type" value="Genomic_DNA"/>
</dbReference>